<evidence type="ECO:0000256" key="2">
    <source>
        <dbReference type="SAM" id="Phobius"/>
    </source>
</evidence>
<gene>
    <name evidence="3" type="ORF">BLSMQ_2673</name>
</gene>
<feature type="transmembrane region" description="Helical" evidence="2">
    <location>
        <begin position="72"/>
        <end position="96"/>
    </location>
</feature>
<feature type="compositionally biased region" description="Basic and acidic residues" evidence="1">
    <location>
        <begin position="357"/>
        <end position="369"/>
    </location>
</feature>
<proteinExistence type="predicted"/>
<accession>A0A1D7W5P6</accession>
<dbReference type="eggNOG" id="ENOG5032F1M">
    <property type="taxonomic scope" value="Bacteria"/>
</dbReference>
<reference evidence="4" key="1">
    <citation type="submission" date="2016-09" db="EMBL/GenBank/DDBJ databases">
        <title>Complete Genome Sequence of Brevibacterium linens SMQ-1335.</title>
        <authorList>
            <person name="de Melo A.G."/>
            <person name="Labrie S.J."/>
            <person name="Dumaresq J."/>
            <person name="Roberts R.J."/>
            <person name="Tremblay D.M."/>
            <person name="Moineau S."/>
        </authorList>
    </citation>
    <scope>NUCLEOTIDE SEQUENCE [LARGE SCALE GENOMIC DNA]</scope>
    <source>
        <strain evidence="4">SMQ-1335</strain>
    </source>
</reference>
<keyword evidence="2" id="KW-0812">Transmembrane</keyword>
<evidence type="ECO:0000313" key="3">
    <source>
        <dbReference type="EMBL" id="AOP54379.1"/>
    </source>
</evidence>
<dbReference type="RefSeq" id="WP_240520262.1">
    <property type="nucleotide sequence ID" value="NZ_CP025331.1"/>
</dbReference>
<feature type="transmembrane region" description="Helical" evidence="2">
    <location>
        <begin position="102"/>
        <end position="129"/>
    </location>
</feature>
<dbReference type="AlphaFoldDB" id="A0A1D7W5P6"/>
<organism evidence="3 4">
    <name type="scientific">Brevibacterium aurantiacum</name>
    <dbReference type="NCBI Taxonomy" id="273384"/>
    <lineage>
        <taxon>Bacteria</taxon>
        <taxon>Bacillati</taxon>
        <taxon>Actinomycetota</taxon>
        <taxon>Actinomycetes</taxon>
        <taxon>Micrococcales</taxon>
        <taxon>Brevibacteriaceae</taxon>
        <taxon>Brevibacterium</taxon>
    </lineage>
</organism>
<dbReference type="KEGG" id="blin:BLSMQ_2673"/>
<dbReference type="PATRIC" id="fig|1703.10.peg.2757"/>
<protein>
    <submittedName>
        <fullName evidence="3">Uncharacterized protein</fullName>
    </submittedName>
</protein>
<dbReference type="Proteomes" id="UP000094793">
    <property type="component" value="Chromosome"/>
</dbReference>
<name>A0A1D7W5P6_BREAU</name>
<keyword evidence="2" id="KW-0472">Membrane</keyword>
<keyword evidence="2" id="KW-1133">Transmembrane helix</keyword>
<evidence type="ECO:0000313" key="4">
    <source>
        <dbReference type="Proteomes" id="UP000094793"/>
    </source>
</evidence>
<evidence type="ECO:0000256" key="1">
    <source>
        <dbReference type="SAM" id="MobiDB-lite"/>
    </source>
</evidence>
<feature type="region of interest" description="Disordered" evidence="1">
    <location>
        <begin position="343"/>
        <end position="369"/>
    </location>
</feature>
<dbReference type="EMBL" id="CP017150">
    <property type="protein sequence ID" value="AOP54379.1"/>
    <property type="molecule type" value="Genomic_DNA"/>
</dbReference>
<sequence length="369" mass="40596">MEVNAVSQSWKSLWKSECGKSIPIYRVLVPESVNQDIMQAWNARGYRYTAGAPSAIMLTGGMRRNFFRSSMLFKGGTGAGAAVTAGFAAPGSLALLSGFADAALMFGVLGGTTAVGTGVFAAVTAPKYLRDPKRLSRKNRQQVGQAQWITPASLGFQPGRKEGRDTDEQRLFHLAVTIARKIVRTRAWTHPILRDHVSRVDLDHAVASIGVRLAELVRLREEIESIRDAGTAKSVETYLSKLAVAFTSMANRVLSMHEYYEHLIALDEQLMLLHNSERSRELGDRVLDVLSRTAADDSADWQFRELRIDAESQSSIISGLVAELEQTADDFDDFDSRLAAAQESVDALEPTPSSPRAAKDDPKDDRRLE</sequence>